<reference evidence="1 2" key="1">
    <citation type="submission" date="2019-02" db="EMBL/GenBank/DDBJ databases">
        <title>Deep-cultivation of Planctomycetes and their phenomic and genomic characterization uncovers novel biology.</title>
        <authorList>
            <person name="Wiegand S."/>
            <person name="Jogler M."/>
            <person name="Boedeker C."/>
            <person name="Pinto D."/>
            <person name="Vollmers J."/>
            <person name="Rivas-Marin E."/>
            <person name="Kohn T."/>
            <person name="Peeters S.H."/>
            <person name="Heuer A."/>
            <person name="Rast P."/>
            <person name="Oberbeckmann S."/>
            <person name="Bunk B."/>
            <person name="Jeske O."/>
            <person name="Meyerdierks A."/>
            <person name="Storesund J.E."/>
            <person name="Kallscheuer N."/>
            <person name="Luecker S."/>
            <person name="Lage O.M."/>
            <person name="Pohl T."/>
            <person name="Merkel B.J."/>
            <person name="Hornburger P."/>
            <person name="Mueller R.-W."/>
            <person name="Bruemmer F."/>
            <person name="Labrenz M."/>
            <person name="Spormann A.M."/>
            <person name="Op den Camp H."/>
            <person name="Overmann J."/>
            <person name="Amann R."/>
            <person name="Jetten M.S.M."/>
            <person name="Mascher T."/>
            <person name="Medema M.H."/>
            <person name="Devos D.P."/>
            <person name="Kaster A.-K."/>
            <person name="Ovreas L."/>
            <person name="Rohde M."/>
            <person name="Galperin M.Y."/>
            <person name="Jogler C."/>
        </authorList>
    </citation>
    <scope>NUCLEOTIDE SEQUENCE [LARGE SCALE GENOMIC DNA]</scope>
    <source>
        <strain evidence="1 2">ElP</strain>
    </source>
</reference>
<name>A0A518H7Z2_9BACT</name>
<organism evidence="1 2">
    <name type="scientific">Tautonia plasticadhaerens</name>
    <dbReference type="NCBI Taxonomy" id="2527974"/>
    <lineage>
        <taxon>Bacteria</taxon>
        <taxon>Pseudomonadati</taxon>
        <taxon>Planctomycetota</taxon>
        <taxon>Planctomycetia</taxon>
        <taxon>Isosphaerales</taxon>
        <taxon>Isosphaeraceae</taxon>
        <taxon>Tautonia</taxon>
    </lineage>
</organism>
<proteinExistence type="predicted"/>
<dbReference type="EMBL" id="CP036426">
    <property type="protein sequence ID" value="QDV36954.1"/>
    <property type="molecule type" value="Genomic_DNA"/>
</dbReference>
<keyword evidence="2" id="KW-1185">Reference proteome</keyword>
<dbReference type="KEGG" id="tpla:ElP_48850"/>
<dbReference type="AlphaFoldDB" id="A0A518H7Z2"/>
<gene>
    <name evidence="1" type="ORF">ElP_48850</name>
</gene>
<protein>
    <submittedName>
        <fullName evidence="1">Uncharacterized protein</fullName>
    </submittedName>
</protein>
<evidence type="ECO:0000313" key="2">
    <source>
        <dbReference type="Proteomes" id="UP000317835"/>
    </source>
</evidence>
<evidence type="ECO:0000313" key="1">
    <source>
        <dbReference type="EMBL" id="QDV36954.1"/>
    </source>
</evidence>
<accession>A0A518H7Z2</accession>
<sequence length="69" mass="7925">MVSNEVPRVNGVIPGVFYRIEQGFDAFALYYRRSSSQIADRGLVATQPIFDDSFVHLPNVFEDRRSLME</sequence>
<dbReference type="Proteomes" id="UP000317835">
    <property type="component" value="Chromosome"/>
</dbReference>